<dbReference type="EMBL" id="KY290756">
    <property type="protein sequence ID" value="APU00186.1"/>
    <property type="molecule type" value="Genomic_DNA"/>
</dbReference>
<feature type="region of interest" description="Disordered" evidence="1">
    <location>
        <begin position="1"/>
        <end position="26"/>
    </location>
</feature>
<proteinExistence type="predicted"/>
<evidence type="ECO:0000313" key="2">
    <source>
        <dbReference type="EMBL" id="APU00186.1"/>
    </source>
</evidence>
<dbReference type="Proteomes" id="UP000223072">
    <property type="component" value="Segment"/>
</dbReference>
<accession>A0A1L7DQ12</accession>
<keyword evidence="3" id="KW-1185">Reference proteome</keyword>
<organism evidence="2 3">
    <name type="scientific">Vibrio phage Vp670</name>
    <dbReference type="NCBI Taxonomy" id="1932890"/>
    <lineage>
        <taxon>Viruses</taxon>
        <taxon>Duplodnaviria</taxon>
        <taxon>Heunggongvirae</taxon>
        <taxon>Uroviricota</taxon>
        <taxon>Caudoviricetes</taxon>
        <taxon>Autographivirales</taxon>
        <taxon>Autosignataviridae</taxon>
        <taxon>Colwellvirinae</taxon>
        <taxon>Kaohsiungvirus</taxon>
        <taxon>Kaohsiungvirus Vp670</taxon>
    </lineage>
</organism>
<evidence type="ECO:0000313" key="3">
    <source>
        <dbReference type="Proteomes" id="UP000223072"/>
    </source>
</evidence>
<sequence>MPLQEMKRTTRRGFQQQTREVATPTRTVDTRSQILGALGKFAEAGYAAASTEVQKKIEADKVRQANRAAQDLMKTAEERQGITEDATKAGQLAYNMIVGKHDTMEAGNQFLEWYNQNPDADEQTISEMKTQIFQPILDKYGTDQQTLKAVSLQVQDAQFSIVQAEERIKKEYQSKKASEAVSISINDLLANPNADVKHLVDVEIPARARALGQNEFELKAALVNQAAARAGDGDNRLLAELQARDWSKNLPALDKAQRDYDSFVAKQNAIVIGDTMADIETQALSGSTSWESTLRKIDRLNKQYPNTYSKERVASLKKQRATAIAKQRTSTDIAIESSRAFTDESAIPLGLHGKYTPKEKKDYINQLESDWSYKAKVIVDEFGISESEANTVILKEKLDWSRVQRMTIPSLKDNLEALINLNPEETTEEELPPYATNALKIIQMMDDTSLSMYFTDKDSLAMAMNIKSGMKNRSPYSSFRRAYDIRRNPYNISNEQRTEQRDAVSEVIEDELNAKWYQFGKKDVPAWQRDKLSNIIGEEAQSFLYRGGLDVEQNAKTAASSKLANYSQTFNNTLINKTKPELAQSIGVRQELVDRYMKHFASNVLSSEDINPLGVEPEDIEFVVNDTGTTFIMVDKFGEQVGDARFLISDVKRYGEKGEAERIEEIATTAEKEREQRIEEERQREEDAAHMALFYEYWSKQRGNR</sequence>
<evidence type="ECO:0000256" key="1">
    <source>
        <dbReference type="SAM" id="MobiDB-lite"/>
    </source>
</evidence>
<gene>
    <name evidence="2" type="ORF">QD07_49</name>
</gene>
<name>A0A1L7DQ12_9CAUD</name>
<reference evidence="2 3" key="1">
    <citation type="submission" date="2016-12" db="EMBL/GenBank/DDBJ databases">
        <title>Characterization and Genomic Analysis of a new Vibrio alginolyticus Phage Vp670, with an Endolysin gene cwlQ.</title>
        <authorList>
            <person name="Liu Q."/>
            <person name="Luo P."/>
            <person name="Tian Y."/>
            <person name="Yun L."/>
        </authorList>
    </citation>
    <scope>NUCLEOTIDE SEQUENCE [LARGE SCALE GENOMIC DNA]</scope>
</reference>
<protein>
    <submittedName>
        <fullName evidence="2">Uncharacterized protein</fullName>
    </submittedName>
</protein>